<dbReference type="AlphaFoldDB" id="A0A6G0Y6U5"/>
<organism evidence="1 2">
    <name type="scientific">Aphis craccivora</name>
    <name type="common">Cowpea aphid</name>
    <dbReference type="NCBI Taxonomy" id="307492"/>
    <lineage>
        <taxon>Eukaryota</taxon>
        <taxon>Metazoa</taxon>
        <taxon>Ecdysozoa</taxon>
        <taxon>Arthropoda</taxon>
        <taxon>Hexapoda</taxon>
        <taxon>Insecta</taxon>
        <taxon>Pterygota</taxon>
        <taxon>Neoptera</taxon>
        <taxon>Paraneoptera</taxon>
        <taxon>Hemiptera</taxon>
        <taxon>Sternorrhyncha</taxon>
        <taxon>Aphidomorpha</taxon>
        <taxon>Aphidoidea</taxon>
        <taxon>Aphididae</taxon>
        <taxon>Aphidini</taxon>
        <taxon>Aphis</taxon>
        <taxon>Aphis</taxon>
    </lineage>
</organism>
<protein>
    <submittedName>
        <fullName evidence="1">Uncharacterized protein</fullName>
    </submittedName>
</protein>
<reference evidence="1 2" key="1">
    <citation type="submission" date="2019-08" db="EMBL/GenBank/DDBJ databases">
        <title>Whole genome of Aphis craccivora.</title>
        <authorList>
            <person name="Voronova N.V."/>
            <person name="Shulinski R.S."/>
            <person name="Bandarenka Y.V."/>
            <person name="Zhorov D.G."/>
            <person name="Warner D."/>
        </authorList>
    </citation>
    <scope>NUCLEOTIDE SEQUENCE [LARGE SCALE GENOMIC DNA]</scope>
    <source>
        <strain evidence="1">180601</strain>
        <tissue evidence="1">Whole Body</tissue>
    </source>
</reference>
<dbReference type="Proteomes" id="UP000478052">
    <property type="component" value="Unassembled WGS sequence"/>
</dbReference>
<dbReference type="EMBL" id="VUJU01005744">
    <property type="protein sequence ID" value="KAF0750373.1"/>
    <property type="molecule type" value="Genomic_DNA"/>
</dbReference>
<keyword evidence="2" id="KW-1185">Reference proteome</keyword>
<gene>
    <name evidence="1" type="ORF">FWK35_00014340</name>
</gene>
<name>A0A6G0Y6U5_APHCR</name>
<comment type="caution">
    <text evidence="1">The sequence shown here is derived from an EMBL/GenBank/DDBJ whole genome shotgun (WGS) entry which is preliminary data.</text>
</comment>
<sequence length="147" mass="17435">ILNGVINVKSNCFPKIFKKIEKNKKKITDKREFLHKTSFRPNQFFYMVVIQKLITVPYEFSNFYEICRKRENLQILENFTISHNSNIDKYLSKPWIFANYFVGINLKCVSKKRGQVGTTLLYNNSNSSRLHKKITKHILLETDVLIK</sequence>
<evidence type="ECO:0000313" key="1">
    <source>
        <dbReference type="EMBL" id="KAF0750373.1"/>
    </source>
</evidence>
<accession>A0A6G0Y6U5</accession>
<proteinExistence type="predicted"/>
<evidence type="ECO:0000313" key="2">
    <source>
        <dbReference type="Proteomes" id="UP000478052"/>
    </source>
</evidence>
<feature type="non-terminal residue" evidence="1">
    <location>
        <position position="1"/>
    </location>
</feature>